<evidence type="ECO:0000313" key="2">
    <source>
        <dbReference type="EMBL" id="GAA2391857.1"/>
    </source>
</evidence>
<comment type="caution">
    <text evidence="2">The sequence shown here is derived from an EMBL/GenBank/DDBJ whole genome shotgun (WGS) entry which is preliminary data.</text>
</comment>
<evidence type="ECO:0000313" key="3">
    <source>
        <dbReference type="Proteomes" id="UP001500058"/>
    </source>
</evidence>
<dbReference type="EMBL" id="BAAATJ010000004">
    <property type="protein sequence ID" value="GAA2391857.1"/>
    <property type="molecule type" value="Genomic_DNA"/>
</dbReference>
<organism evidence="2 3">
    <name type="scientific">Streptomyces glaucosporus</name>
    <dbReference type="NCBI Taxonomy" id="284044"/>
    <lineage>
        <taxon>Bacteria</taxon>
        <taxon>Bacillati</taxon>
        <taxon>Actinomycetota</taxon>
        <taxon>Actinomycetes</taxon>
        <taxon>Kitasatosporales</taxon>
        <taxon>Streptomycetaceae</taxon>
        <taxon>Streptomyces</taxon>
    </lineage>
</organism>
<accession>A0ABP5V0V2</accession>
<keyword evidence="3" id="KW-1185">Reference proteome</keyword>
<evidence type="ECO:0000256" key="1">
    <source>
        <dbReference type="SAM" id="MobiDB-lite"/>
    </source>
</evidence>
<feature type="region of interest" description="Disordered" evidence="1">
    <location>
        <begin position="45"/>
        <end position="114"/>
    </location>
</feature>
<gene>
    <name evidence="2" type="ORF">GCM10010420_15250</name>
</gene>
<protein>
    <recommendedName>
        <fullName evidence="4">Transposase</fullName>
    </recommendedName>
</protein>
<proteinExistence type="predicted"/>
<dbReference type="Proteomes" id="UP001500058">
    <property type="component" value="Unassembled WGS sequence"/>
</dbReference>
<reference evidence="3" key="1">
    <citation type="journal article" date="2019" name="Int. J. Syst. Evol. Microbiol.">
        <title>The Global Catalogue of Microorganisms (GCM) 10K type strain sequencing project: providing services to taxonomists for standard genome sequencing and annotation.</title>
        <authorList>
            <consortium name="The Broad Institute Genomics Platform"/>
            <consortium name="The Broad Institute Genome Sequencing Center for Infectious Disease"/>
            <person name="Wu L."/>
            <person name="Ma J."/>
        </authorList>
    </citation>
    <scope>NUCLEOTIDE SEQUENCE [LARGE SCALE GENOMIC DNA]</scope>
    <source>
        <strain evidence="3">JCM 6921</strain>
    </source>
</reference>
<sequence>MTGNKKGFIYGVLETWERRRPVGPDRAGSAGRGVLFDGGMTVTAPIFPGNSTPDRGCGSAPGEPGQSRPLHPLRNTPGPPHHRITRLPNREPGSFRPLLAGSLPSPPSLPNDGLRELALQPQSAVAAGQSAVSACARLAGRQLRGVGDLGCDGDGGTSGGGSWWCHQRDQFSAWPVRHGLAAGTVSCQESPDFCRSEGCEGAGTVSAIPFPSPRRPWRRRHNRDHARIRNLGERAMAVLNGRRLLRKLRRGTTRITATVRAVAALELANRSRGKTLSAVAALTRPLLGYHRRLGSPE</sequence>
<name>A0ABP5V0V2_9ACTN</name>
<evidence type="ECO:0008006" key="4">
    <source>
        <dbReference type="Google" id="ProtNLM"/>
    </source>
</evidence>